<accession>A0AA39M4C1</accession>
<keyword evidence="3" id="KW-1133">Transmembrane helix</keyword>
<dbReference type="AlphaFoldDB" id="A0AA39M4C1"/>
<evidence type="ECO:0000313" key="4">
    <source>
        <dbReference type="EMBL" id="KAK0421171.1"/>
    </source>
</evidence>
<dbReference type="Proteomes" id="UP001175271">
    <property type="component" value="Unassembled WGS sequence"/>
</dbReference>
<evidence type="ECO:0008006" key="6">
    <source>
        <dbReference type="Google" id="ProtNLM"/>
    </source>
</evidence>
<protein>
    <recommendedName>
        <fullName evidence="6">CUB domain-containing protein</fullName>
    </recommendedName>
</protein>
<sequence length="316" mass="36059">MAPTTSKRYVCVLALNAVEWIVQIVLEADPNEYSGFLMTVSNRLDVHRESCSTWESMLTLYTNQQNISLACTNYLAHYFSSPLEISLLPSILGDLSDYITIVVTSIRLGCTNYHPHFRQCANTPRFCISRQLFCDGYDNCGLNSDETDCSNRLDQIAVTIIDGRGDWSLVVVAAFFAILILLLLFILYNYRMAKARRKFLRTRKRHSSYYGSSIRRFEADVKESEETVALLALGLRKMFPLMPAETANSRQPQIIPTTTDSGFWLSYECWTRLCGCLYELRHSSHYGSSIRRFESDVKESEETVALLAPAETEDEH</sequence>
<dbReference type="EMBL" id="JAUCMV010000002">
    <property type="protein sequence ID" value="KAK0421171.1"/>
    <property type="molecule type" value="Genomic_DNA"/>
</dbReference>
<reference evidence="4" key="1">
    <citation type="submission" date="2023-06" db="EMBL/GenBank/DDBJ databases">
        <title>Genomic analysis of the entomopathogenic nematode Steinernema hermaphroditum.</title>
        <authorList>
            <person name="Schwarz E.M."/>
            <person name="Heppert J.K."/>
            <person name="Baniya A."/>
            <person name="Schwartz H.T."/>
            <person name="Tan C.-H."/>
            <person name="Antoshechkin I."/>
            <person name="Sternberg P.W."/>
            <person name="Goodrich-Blair H."/>
            <person name="Dillman A.R."/>
        </authorList>
    </citation>
    <scope>NUCLEOTIDE SEQUENCE</scope>
    <source>
        <strain evidence="4">PS9179</strain>
        <tissue evidence="4">Whole animal</tissue>
    </source>
</reference>
<dbReference type="Pfam" id="PF00057">
    <property type="entry name" value="Ldl_recept_a"/>
    <property type="match status" value="1"/>
</dbReference>
<evidence type="ECO:0000313" key="5">
    <source>
        <dbReference type="Proteomes" id="UP001175271"/>
    </source>
</evidence>
<comment type="caution">
    <text evidence="2">Lacks conserved residue(s) required for the propagation of feature annotation.</text>
</comment>
<organism evidence="4 5">
    <name type="scientific">Steinernema hermaphroditum</name>
    <dbReference type="NCBI Taxonomy" id="289476"/>
    <lineage>
        <taxon>Eukaryota</taxon>
        <taxon>Metazoa</taxon>
        <taxon>Ecdysozoa</taxon>
        <taxon>Nematoda</taxon>
        <taxon>Chromadorea</taxon>
        <taxon>Rhabditida</taxon>
        <taxon>Tylenchina</taxon>
        <taxon>Panagrolaimomorpha</taxon>
        <taxon>Strongyloidoidea</taxon>
        <taxon>Steinernematidae</taxon>
        <taxon>Steinernema</taxon>
    </lineage>
</organism>
<keyword evidence="3" id="KW-0472">Membrane</keyword>
<comment type="caution">
    <text evidence="4">The sequence shown here is derived from an EMBL/GenBank/DDBJ whole genome shotgun (WGS) entry which is preliminary data.</text>
</comment>
<dbReference type="SMART" id="SM00192">
    <property type="entry name" value="LDLa"/>
    <property type="match status" value="1"/>
</dbReference>
<feature type="transmembrane region" description="Helical" evidence="3">
    <location>
        <begin position="167"/>
        <end position="188"/>
    </location>
</feature>
<dbReference type="PROSITE" id="PS50068">
    <property type="entry name" value="LDLRA_2"/>
    <property type="match status" value="1"/>
</dbReference>
<evidence type="ECO:0000256" key="3">
    <source>
        <dbReference type="SAM" id="Phobius"/>
    </source>
</evidence>
<feature type="disulfide bond" evidence="2">
    <location>
        <begin position="134"/>
        <end position="149"/>
    </location>
</feature>
<dbReference type="Gene3D" id="4.10.400.10">
    <property type="entry name" value="Low-density Lipoprotein Receptor"/>
    <property type="match status" value="1"/>
</dbReference>
<keyword evidence="5" id="KW-1185">Reference proteome</keyword>
<name>A0AA39M4C1_9BILA</name>
<proteinExistence type="predicted"/>
<dbReference type="SUPFAM" id="SSF57424">
    <property type="entry name" value="LDL receptor-like module"/>
    <property type="match status" value="1"/>
</dbReference>
<evidence type="ECO:0000256" key="2">
    <source>
        <dbReference type="PROSITE-ProRule" id="PRU00124"/>
    </source>
</evidence>
<evidence type="ECO:0000256" key="1">
    <source>
        <dbReference type="ARBA" id="ARBA00023157"/>
    </source>
</evidence>
<keyword evidence="1 2" id="KW-1015">Disulfide bond</keyword>
<gene>
    <name evidence="4" type="ORF">QR680_015094</name>
</gene>
<dbReference type="InterPro" id="IPR002172">
    <property type="entry name" value="LDrepeatLR_classA_rpt"/>
</dbReference>
<keyword evidence="3" id="KW-0812">Transmembrane</keyword>
<dbReference type="InterPro" id="IPR036055">
    <property type="entry name" value="LDL_receptor-like_sf"/>
</dbReference>
<dbReference type="CDD" id="cd00112">
    <property type="entry name" value="LDLa"/>
    <property type="match status" value="1"/>
</dbReference>